<dbReference type="PROSITE" id="PS50893">
    <property type="entry name" value="ABC_TRANSPORTER_2"/>
    <property type="match status" value="1"/>
</dbReference>
<keyword evidence="4" id="KW-0547">Nucleotide-binding</keyword>
<dbReference type="CDD" id="cd03253">
    <property type="entry name" value="ABCC_ATM1_transporter"/>
    <property type="match status" value="1"/>
</dbReference>
<keyword evidence="15" id="KW-1185">Reference proteome</keyword>
<feature type="domain" description="ABC transporter" evidence="12">
    <location>
        <begin position="615"/>
        <end position="849"/>
    </location>
</feature>
<keyword evidence="6 10" id="KW-1133">Transmembrane helix</keyword>
<feature type="region of interest" description="Disordered" evidence="9">
    <location>
        <begin position="1015"/>
        <end position="1273"/>
    </location>
</feature>
<dbReference type="Pfam" id="PF00005">
    <property type="entry name" value="ABC_tran"/>
    <property type="match status" value="1"/>
</dbReference>
<dbReference type="SMART" id="SM00382">
    <property type="entry name" value="AAA"/>
    <property type="match status" value="1"/>
</dbReference>
<dbReference type="GO" id="GO:0016020">
    <property type="term" value="C:membrane"/>
    <property type="evidence" value="ECO:0007669"/>
    <property type="project" value="UniProtKB-SubCell"/>
</dbReference>
<comment type="similarity">
    <text evidence="8">Belongs to the ABC transporter superfamily. ABCB family. Heavy Metal importer (TC 3.A.1.210) subfamily.</text>
</comment>
<feature type="region of interest" description="Disordered" evidence="9">
    <location>
        <begin position="878"/>
        <end position="1003"/>
    </location>
</feature>
<dbReference type="GO" id="GO:0005524">
    <property type="term" value="F:ATP binding"/>
    <property type="evidence" value="ECO:0007669"/>
    <property type="project" value="UniProtKB-KW"/>
</dbReference>
<dbReference type="Gene3D" id="3.40.50.300">
    <property type="entry name" value="P-loop containing nucleotide triphosphate hydrolases"/>
    <property type="match status" value="1"/>
</dbReference>
<feature type="compositionally biased region" description="Polar residues" evidence="9">
    <location>
        <begin position="1158"/>
        <end position="1167"/>
    </location>
</feature>
<dbReference type="SUPFAM" id="SSF52540">
    <property type="entry name" value="P-loop containing nucleoside triphosphate hydrolases"/>
    <property type="match status" value="1"/>
</dbReference>
<dbReference type="SUPFAM" id="SSF90123">
    <property type="entry name" value="ABC transporter transmembrane region"/>
    <property type="match status" value="1"/>
</dbReference>
<dbReference type="InterPro" id="IPR017871">
    <property type="entry name" value="ABC_transporter-like_CS"/>
</dbReference>
<feature type="compositionally biased region" description="Low complexity" evidence="9">
    <location>
        <begin position="226"/>
        <end position="241"/>
    </location>
</feature>
<dbReference type="PROSITE" id="PS00211">
    <property type="entry name" value="ABC_TRANSPORTER_1"/>
    <property type="match status" value="1"/>
</dbReference>
<feature type="compositionally biased region" description="Low complexity" evidence="9">
    <location>
        <begin position="1139"/>
        <end position="1157"/>
    </location>
</feature>
<reference evidence="15" key="2">
    <citation type="submission" date="2013-12" db="EMBL/GenBank/DDBJ databases">
        <title>Evolution of pathogenesis and genome organization in the Tremellales.</title>
        <authorList>
            <person name="Cuomo C."/>
            <person name="Litvintseva A."/>
            <person name="Heitman J."/>
            <person name="Chen Y."/>
            <person name="Sun S."/>
            <person name="Springer D."/>
            <person name="Dromer F."/>
            <person name="Young S."/>
            <person name="Zeng Q."/>
            <person name="Chapman S."/>
            <person name="Gujja S."/>
            <person name="Saif S."/>
            <person name="Birren B."/>
        </authorList>
    </citation>
    <scope>NUCLEOTIDE SEQUENCE [LARGE SCALE GENOMIC DNA]</scope>
    <source>
        <strain evidence="15">BCC8398</strain>
    </source>
</reference>
<evidence type="ECO:0000313" key="14">
    <source>
        <dbReference type="EMBL" id="OCF30343.1"/>
    </source>
</evidence>
<name>A0A1B9GH32_9TREE</name>
<evidence type="ECO:0000256" key="1">
    <source>
        <dbReference type="ARBA" id="ARBA00004141"/>
    </source>
</evidence>
<evidence type="ECO:0000256" key="2">
    <source>
        <dbReference type="ARBA" id="ARBA00022448"/>
    </source>
</evidence>
<feature type="compositionally biased region" description="Polar residues" evidence="9">
    <location>
        <begin position="1019"/>
        <end position="1033"/>
    </location>
</feature>
<evidence type="ECO:0000256" key="11">
    <source>
        <dbReference type="SAM" id="SignalP"/>
    </source>
</evidence>
<evidence type="ECO:0000256" key="7">
    <source>
        <dbReference type="ARBA" id="ARBA00023136"/>
    </source>
</evidence>
<dbReference type="PROSITE" id="PS50929">
    <property type="entry name" value="ABC_TM1F"/>
    <property type="match status" value="1"/>
</dbReference>
<evidence type="ECO:0000256" key="4">
    <source>
        <dbReference type="ARBA" id="ARBA00022741"/>
    </source>
</evidence>
<feature type="transmembrane region" description="Helical" evidence="10">
    <location>
        <begin position="99"/>
        <end position="118"/>
    </location>
</feature>
<keyword evidence="11" id="KW-0732">Signal</keyword>
<feature type="compositionally biased region" description="Low complexity" evidence="9">
    <location>
        <begin position="942"/>
        <end position="954"/>
    </location>
</feature>
<comment type="subcellular location">
    <subcellularLocation>
        <location evidence="1">Membrane</location>
        <topology evidence="1">Multi-pass membrane protein</topology>
    </subcellularLocation>
</comment>
<feature type="compositionally biased region" description="Basic and acidic residues" evidence="9">
    <location>
        <begin position="927"/>
        <end position="936"/>
    </location>
</feature>
<feature type="transmembrane region" description="Helical" evidence="10">
    <location>
        <begin position="437"/>
        <end position="455"/>
    </location>
</feature>
<keyword evidence="2" id="KW-0813">Transport</keyword>
<dbReference type="AlphaFoldDB" id="A0A1B9GH32"/>
<dbReference type="FunFam" id="3.40.50.300:FF:000287">
    <property type="entry name" value="Multidrug ABC transporter ATP-binding protein"/>
    <property type="match status" value="1"/>
</dbReference>
<gene>
    <name evidence="14" type="ORF">I316_08014</name>
</gene>
<dbReference type="OrthoDB" id="6500128at2759"/>
<keyword evidence="3 10" id="KW-0812">Transmembrane</keyword>
<feature type="signal peptide" evidence="11">
    <location>
        <begin position="1"/>
        <end position="18"/>
    </location>
</feature>
<feature type="transmembrane region" description="Helical" evidence="10">
    <location>
        <begin position="159"/>
        <end position="183"/>
    </location>
</feature>
<reference evidence="14 15" key="1">
    <citation type="submission" date="2013-07" db="EMBL/GenBank/DDBJ databases">
        <title>The Genome Sequence of Cryptococcus heveanensis BCC8398.</title>
        <authorList>
            <consortium name="The Broad Institute Genome Sequencing Platform"/>
            <person name="Cuomo C."/>
            <person name="Litvintseva A."/>
            <person name="Chen Y."/>
            <person name="Heitman J."/>
            <person name="Sun S."/>
            <person name="Springer D."/>
            <person name="Dromer F."/>
            <person name="Young S.K."/>
            <person name="Zeng Q."/>
            <person name="Gargeya S."/>
            <person name="Fitzgerald M."/>
            <person name="Abouelleil A."/>
            <person name="Alvarado L."/>
            <person name="Berlin A.M."/>
            <person name="Chapman S.B."/>
            <person name="Dewar J."/>
            <person name="Goldberg J."/>
            <person name="Griggs A."/>
            <person name="Gujja S."/>
            <person name="Hansen M."/>
            <person name="Howarth C."/>
            <person name="Imamovic A."/>
            <person name="Larimer J."/>
            <person name="McCowan C."/>
            <person name="Murphy C."/>
            <person name="Pearson M."/>
            <person name="Priest M."/>
            <person name="Roberts A."/>
            <person name="Saif S."/>
            <person name="Shea T."/>
            <person name="Sykes S."/>
            <person name="Wortman J."/>
            <person name="Nusbaum C."/>
            <person name="Birren B."/>
        </authorList>
    </citation>
    <scope>NUCLEOTIDE SEQUENCE [LARGE SCALE GENOMIC DNA]</scope>
    <source>
        <strain evidence="14 15">BCC8398</strain>
    </source>
</reference>
<dbReference type="InterPro" id="IPR011527">
    <property type="entry name" value="ABC1_TM_dom"/>
</dbReference>
<evidence type="ECO:0000256" key="3">
    <source>
        <dbReference type="ARBA" id="ARBA00022692"/>
    </source>
</evidence>
<feature type="compositionally biased region" description="Basic residues" evidence="9">
    <location>
        <begin position="1262"/>
        <end position="1273"/>
    </location>
</feature>
<dbReference type="InterPro" id="IPR003593">
    <property type="entry name" value="AAA+_ATPase"/>
</dbReference>
<dbReference type="InterPro" id="IPR003439">
    <property type="entry name" value="ABC_transporter-like_ATP-bd"/>
</dbReference>
<protein>
    <recommendedName>
        <fullName evidence="16">ABC transporter</fullName>
    </recommendedName>
</protein>
<dbReference type="InterPro" id="IPR039421">
    <property type="entry name" value="Type_1_exporter"/>
</dbReference>
<feature type="compositionally biased region" description="Basic and acidic residues" evidence="9">
    <location>
        <begin position="1089"/>
        <end position="1098"/>
    </location>
</feature>
<feature type="region of interest" description="Disordered" evidence="9">
    <location>
        <begin position="196"/>
        <end position="249"/>
    </location>
</feature>
<dbReference type="STRING" id="1296120.A0A1B9GH32"/>
<keyword evidence="7 10" id="KW-0472">Membrane</keyword>
<sequence>MMTAALTYLHYLTPLLLAIPLISLYPPKPPPPPPLPGIRPITIETITPRRSVISTSLFLLALTAFGDIVILVADLLTAKLRHPADLPAHLSGAALGAEIVYGLAGLVVWGLALAGVWWRNRWDAKALTMLGFIAIACEIPNLVCLVLREVHTAGYDRIFDILTLVPSSLRLLLLPILLTAVSYPRVTYEPADESTGLLADGDARRDPGSASEYGTFDTDSQDQDQNKTTAAPTPTTATNKPGQTTAEQQAKKLKITKQLGTKKNERPDLSFKEAWPKFRSLIPKLWPSTSKKLQFYVAMTGVTIAIDRVLTPLSPISMGFVVRALTEENRSDIWKWLGIYLVLRLFNSYGILSAVQQAFWVPVVQYTDREMQMLCFNHLLDLSLAYHTKRNTGEVMRILDRGSAINELFRTVLFQVIPTVADIVIGFSVFLWLFGSFMTGCILLIMIPYLFFTFYSTKVRRKLRTEYIDRDRAQRGIVSDVLLNWESVKYFTAETREYGRFQEAVSGVQDIDYRWTMGQQAIYAIQALMLTLGFAVGAIIIAYNIMQGRGDAALFVIFVSYYTSFTSPLSQLSSLYRSISVDITDSEKMLALLSEKTEIKDQPDAKDLVVTDGVIEFDNVTFSYDGTVDALKNVSFKIGKGQSMALVGETGSGKSTILRLLYRFYDVTSGHIYIDGQDISQVTQRSLRHAIGIVPQDSVLWNDTIGANIAYGKPDATDEEIIEAAKAGKMHDKILAFDEGYDTIVGERGVRLSGGEKQRVSLSRMFLKSPAILVLDEATSALDTETEREIQKSLSALAKGRSSLSIAHRLSTIINSDKIVVMKNGQILESGEYKELIEMNGTFAKMWKRQIYTEAELLEDADVEKVAASLPTIDDFRRAHSWTETKPAPKNGPGNGDDAQKVEQVDSAVSKDDDAVQMSSPVPAAEYRPKPSESKVEGFSVDAPPAIADSPDAPTFADAVKSAQEASPGDKTVTKTDVAQNSVPASSSPPAAELESAATGPDSVVERQDPLATVIAAAPSNTNATAQSSSLSSPHRVHEPIATIPLAPPAQEGEPIPEPAVGTEAEVAPEPIEAGPSVLPAASAPESTVKQDEVKLESPKSSPSPAKGKAFPEAPKPSSSPSVPFPSSASRNPNRLSTMSNSPSIASAMSSAGGSSPTKSEVSSQHQVPADKGDKRRKRLSSIKGFVRRISDQGLTRSPSGLRSPASEDVPPTPEGIERAPLLRSQSQQKQGDASAGQNSNADANGDEQRERKVSTHGPSSVKKKNKKKHGKH</sequence>
<dbReference type="GO" id="GO:0140359">
    <property type="term" value="F:ABC-type transporter activity"/>
    <property type="evidence" value="ECO:0007669"/>
    <property type="project" value="InterPro"/>
</dbReference>
<keyword evidence="5" id="KW-0067">ATP-binding</keyword>
<feature type="domain" description="ABC transmembrane type-1" evidence="13">
    <location>
        <begin position="309"/>
        <end position="579"/>
    </location>
</feature>
<evidence type="ECO:0000256" key="10">
    <source>
        <dbReference type="SAM" id="Phobius"/>
    </source>
</evidence>
<dbReference type="Proteomes" id="UP000092666">
    <property type="component" value="Unassembled WGS sequence"/>
</dbReference>
<dbReference type="InterPro" id="IPR027417">
    <property type="entry name" value="P-loop_NTPase"/>
</dbReference>
<dbReference type="Pfam" id="PF00664">
    <property type="entry name" value="ABC_membrane"/>
    <property type="match status" value="1"/>
</dbReference>
<evidence type="ECO:0008006" key="16">
    <source>
        <dbReference type="Google" id="ProtNLM"/>
    </source>
</evidence>
<dbReference type="GO" id="GO:0016887">
    <property type="term" value="F:ATP hydrolysis activity"/>
    <property type="evidence" value="ECO:0007669"/>
    <property type="project" value="InterPro"/>
</dbReference>
<feature type="compositionally biased region" description="Low complexity" evidence="9">
    <location>
        <begin position="982"/>
        <end position="998"/>
    </location>
</feature>
<dbReference type="EMBL" id="KV700154">
    <property type="protein sequence ID" value="OCF30343.1"/>
    <property type="molecule type" value="Genomic_DNA"/>
</dbReference>
<proteinExistence type="inferred from homology"/>
<organism evidence="14 15">
    <name type="scientific">Kwoniella heveanensis BCC8398</name>
    <dbReference type="NCBI Taxonomy" id="1296120"/>
    <lineage>
        <taxon>Eukaryota</taxon>
        <taxon>Fungi</taxon>
        <taxon>Dikarya</taxon>
        <taxon>Basidiomycota</taxon>
        <taxon>Agaricomycotina</taxon>
        <taxon>Tremellomycetes</taxon>
        <taxon>Tremellales</taxon>
        <taxon>Cryptococcaceae</taxon>
        <taxon>Kwoniella</taxon>
    </lineage>
</organism>
<evidence type="ECO:0000259" key="12">
    <source>
        <dbReference type="PROSITE" id="PS50893"/>
    </source>
</evidence>
<feature type="transmembrane region" description="Helical" evidence="10">
    <location>
        <begin position="57"/>
        <end position="78"/>
    </location>
</feature>
<feature type="transmembrane region" description="Helical" evidence="10">
    <location>
        <begin position="124"/>
        <end position="147"/>
    </location>
</feature>
<evidence type="ECO:0000256" key="9">
    <source>
        <dbReference type="SAM" id="MobiDB-lite"/>
    </source>
</evidence>
<dbReference type="CDD" id="cd18583">
    <property type="entry name" value="ABC_6TM_HMT1"/>
    <property type="match status" value="1"/>
</dbReference>
<feature type="compositionally biased region" description="Low complexity" evidence="9">
    <location>
        <begin position="1099"/>
        <end position="1130"/>
    </location>
</feature>
<evidence type="ECO:0000256" key="5">
    <source>
        <dbReference type="ARBA" id="ARBA00022840"/>
    </source>
</evidence>
<evidence type="ECO:0000259" key="13">
    <source>
        <dbReference type="PROSITE" id="PS50929"/>
    </source>
</evidence>
<evidence type="ECO:0000256" key="8">
    <source>
        <dbReference type="ARBA" id="ARBA00024363"/>
    </source>
</evidence>
<feature type="transmembrane region" description="Helical" evidence="10">
    <location>
        <begin position="521"/>
        <end position="546"/>
    </location>
</feature>
<dbReference type="InterPro" id="IPR036640">
    <property type="entry name" value="ABC1_TM_sf"/>
</dbReference>
<accession>A0A1B9GH32</accession>
<feature type="chain" id="PRO_5008627029" description="ABC transporter" evidence="11">
    <location>
        <begin position="19"/>
        <end position="1273"/>
    </location>
</feature>
<feature type="compositionally biased region" description="Polar residues" evidence="9">
    <location>
        <begin position="1224"/>
        <end position="1243"/>
    </location>
</feature>
<dbReference type="PANTHER" id="PTHR24221:SF648">
    <property type="entry name" value="ABC-TYPE TRANSPORTER ATR1"/>
    <property type="match status" value="1"/>
</dbReference>
<evidence type="ECO:0000313" key="15">
    <source>
        <dbReference type="Proteomes" id="UP000092666"/>
    </source>
</evidence>
<evidence type="ECO:0000256" key="6">
    <source>
        <dbReference type="ARBA" id="ARBA00022989"/>
    </source>
</evidence>
<feature type="compositionally biased region" description="Basic and acidic residues" evidence="9">
    <location>
        <begin position="898"/>
        <end position="914"/>
    </location>
</feature>
<dbReference type="PANTHER" id="PTHR24221">
    <property type="entry name" value="ATP-BINDING CASSETTE SUB-FAMILY B"/>
    <property type="match status" value="1"/>
</dbReference>
<dbReference type="Gene3D" id="1.20.1560.10">
    <property type="entry name" value="ABC transporter type 1, transmembrane domain"/>
    <property type="match status" value="1"/>
</dbReference>